<keyword evidence="1" id="KW-1133">Transmembrane helix</keyword>
<evidence type="ECO:0000313" key="2">
    <source>
        <dbReference type="EMBL" id="SVB64333.1"/>
    </source>
</evidence>
<dbReference type="EMBL" id="UINC01050862">
    <property type="protein sequence ID" value="SVB64333.1"/>
    <property type="molecule type" value="Genomic_DNA"/>
</dbReference>
<feature type="transmembrane region" description="Helical" evidence="1">
    <location>
        <begin position="67"/>
        <end position="89"/>
    </location>
</feature>
<organism evidence="2">
    <name type="scientific">marine metagenome</name>
    <dbReference type="NCBI Taxonomy" id="408172"/>
    <lineage>
        <taxon>unclassified sequences</taxon>
        <taxon>metagenomes</taxon>
        <taxon>ecological metagenomes</taxon>
    </lineage>
</organism>
<dbReference type="AlphaFoldDB" id="A0A382FQ35"/>
<accession>A0A382FQ35</accession>
<gene>
    <name evidence="2" type="ORF">METZ01_LOCUS217187</name>
</gene>
<keyword evidence="1" id="KW-0812">Transmembrane</keyword>
<evidence type="ECO:0000256" key="1">
    <source>
        <dbReference type="SAM" id="Phobius"/>
    </source>
</evidence>
<protein>
    <submittedName>
        <fullName evidence="2">Uncharacterized protein</fullName>
    </submittedName>
</protein>
<name>A0A382FQ35_9ZZZZ</name>
<sequence>MYFELWRKDLSLLFEKFQNWRTSTEYYFPKVFIFFVLINDIAFWFALATAFPGVFSENELGHYMRKQIPVAFLGALFDSLSLYLTILVIRRALLVKSNLVYISHLGIDVFIAIVATFWVLFVFSISGWIVSFLPQPETVVEQKTLEERNEDYANLAIAAINNPTGREEMKNIYFGIVMGLSAIIPTCVHIFYAVFALRIFLKPDRHRTLT</sequence>
<feature type="transmembrane region" description="Helical" evidence="1">
    <location>
        <begin position="31"/>
        <end position="55"/>
    </location>
</feature>
<keyword evidence="1" id="KW-0472">Membrane</keyword>
<feature type="transmembrane region" description="Helical" evidence="1">
    <location>
        <begin position="172"/>
        <end position="201"/>
    </location>
</feature>
<proteinExistence type="predicted"/>
<reference evidence="2" key="1">
    <citation type="submission" date="2018-05" db="EMBL/GenBank/DDBJ databases">
        <authorList>
            <person name="Lanie J.A."/>
            <person name="Ng W.-L."/>
            <person name="Kazmierczak K.M."/>
            <person name="Andrzejewski T.M."/>
            <person name="Davidsen T.M."/>
            <person name="Wayne K.J."/>
            <person name="Tettelin H."/>
            <person name="Glass J.I."/>
            <person name="Rusch D."/>
            <person name="Podicherti R."/>
            <person name="Tsui H.-C.T."/>
            <person name="Winkler M.E."/>
        </authorList>
    </citation>
    <scope>NUCLEOTIDE SEQUENCE</scope>
</reference>
<feature type="transmembrane region" description="Helical" evidence="1">
    <location>
        <begin position="109"/>
        <end position="130"/>
    </location>
</feature>